<evidence type="ECO:0000313" key="2">
    <source>
        <dbReference type="EMBL" id="KFN50005.1"/>
    </source>
</evidence>
<dbReference type="Pfam" id="PF00378">
    <property type="entry name" value="ECH_1"/>
    <property type="match status" value="1"/>
</dbReference>
<accession>A0A091C069</accession>
<dbReference type="Gene3D" id="6.20.390.30">
    <property type="match status" value="1"/>
</dbReference>
<dbReference type="AlphaFoldDB" id="A0A091C069"/>
<dbReference type="PANTHER" id="PTHR11941:SF54">
    <property type="entry name" value="ENOYL-COA HYDRATASE, MITOCHONDRIAL"/>
    <property type="match status" value="1"/>
</dbReference>
<dbReference type="eggNOG" id="COG1024">
    <property type="taxonomic scope" value="Bacteria"/>
</dbReference>
<sequence>MSPEDTTMSPVVELHNPRPFAYHTLRTQEDPGTRTSWMYMHAERANDGQRRRPCFTLDLMKDMRDYLAGVGQRSQQTAIDGREPGLDHLVVTSDASAFNLGGDLELFARLIRERDRSSLLAYARMCVEGVYHLHTQLGGRVDTIALVQGDALGGGLELALSCQTIVAEAGVGMGFPEVLFDLFPGMGAYSFLCRRVSPVQAEKLMLDGTVYTSEQMYEMGIVDVLVPKGQGVQAVQDLLRSHRRSPHARLAMQRVRDYATPVPLEELMRITEIWVDTALQLGEKSLRTMERLVKAQERRSSEAAAATSLAAAL</sequence>
<dbReference type="CDD" id="cd06558">
    <property type="entry name" value="crotonase-like"/>
    <property type="match status" value="1"/>
</dbReference>
<dbReference type="Gene3D" id="3.90.226.10">
    <property type="entry name" value="2-enoyl-CoA Hydratase, Chain A, domain 1"/>
    <property type="match status" value="1"/>
</dbReference>
<dbReference type="NCBIfam" id="NF006452">
    <property type="entry name" value="PRK08788.1"/>
    <property type="match status" value="1"/>
</dbReference>
<evidence type="ECO:0000313" key="3">
    <source>
        <dbReference type="Proteomes" id="UP000029392"/>
    </source>
</evidence>
<name>A0A091C069_9GAMM</name>
<dbReference type="Proteomes" id="UP000029392">
    <property type="component" value="Unassembled WGS sequence"/>
</dbReference>
<dbReference type="InterPro" id="IPR029045">
    <property type="entry name" value="ClpP/crotonase-like_dom_sf"/>
</dbReference>
<evidence type="ECO:0008006" key="4">
    <source>
        <dbReference type="Google" id="ProtNLM"/>
    </source>
</evidence>
<dbReference type="InterPro" id="IPR001753">
    <property type="entry name" value="Enoyl-CoA_hydra/iso"/>
</dbReference>
<reference evidence="2 3" key="1">
    <citation type="submission" date="2013-09" db="EMBL/GenBank/DDBJ databases">
        <title>Genome sequencing of Arenimonas malthae.</title>
        <authorList>
            <person name="Chen F."/>
            <person name="Wang G."/>
        </authorList>
    </citation>
    <scope>NUCLEOTIDE SEQUENCE [LARGE SCALE GENOMIC DNA]</scope>
    <source>
        <strain evidence="2 3">CC-JY-1</strain>
    </source>
</reference>
<keyword evidence="3" id="KW-1185">Reference proteome</keyword>
<comment type="caution">
    <text evidence="2">The sequence shown here is derived from an EMBL/GenBank/DDBJ whole genome shotgun (WGS) entry which is preliminary data.</text>
</comment>
<dbReference type="PANTHER" id="PTHR11941">
    <property type="entry name" value="ENOYL-COA HYDRATASE-RELATED"/>
    <property type="match status" value="1"/>
</dbReference>
<dbReference type="GO" id="GO:0006635">
    <property type="term" value="P:fatty acid beta-oxidation"/>
    <property type="evidence" value="ECO:0007669"/>
    <property type="project" value="TreeGrafter"/>
</dbReference>
<gene>
    <name evidence="2" type="ORF">N790_01165</name>
</gene>
<comment type="similarity">
    <text evidence="1">Belongs to the enoyl-CoA hydratase/isomerase family.</text>
</comment>
<dbReference type="PATRIC" id="fig|1384054.3.peg.1009"/>
<dbReference type="STRING" id="1384054.N790_01165"/>
<dbReference type="SUPFAM" id="SSF52096">
    <property type="entry name" value="ClpP/crotonase"/>
    <property type="match status" value="1"/>
</dbReference>
<dbReference type="GO" id="GO:0003824">
    <property type="term" value="F:catalytic activity"/>
    <property type="evidence" value="ECO:0007669"/>
    <property type="project" value="UniProtKB-ARBA"/>
</dbReference>
<organism evidence="2 3">
    <name type="scientific">Arenimonas malthae CC-JY-1</name>
    <dbReference type="NCBI Taxonomy" id="1384054"/>
    <lineage>
        <taxon>Bacteria</taxon>
        <taxon>Pseudomonadati</taxon>
        <taxon>Pseudomonadota</taxon>
        <taxon>Gammaproteobacteria</taxon>
        <taxon>Lysobacterales</taxon>
        <taxon>Lysobacteraceae</taxon>
        <taxon>Arenimonas</taxon>
    </lineage>
</organism>
<protein>
    <recommendedName>
        <fullName evidence="4">Enoyl-CoA hydratase</fullName>
    </recommendedName>
</protein>
<proteinExistence type="inferred from homology"/>
<dbReference type="EMBL" id="AVCH01000104">
    <property type="protein sequence ID" value="KFN50005.1"/>
    <property type="molecule type" value="Genomic_DNA"/>
</dbReference>
<evidence type="ECO:0000256" key="1">
    <source>
        <dbReference type="ARBA" id="ARBA00005254"/>
    </source>
</evidence>